<organism evidence="1">
    <name type="scientific">Rhizophora mucronata</name>
    <name type="common">Asiatic mangrove</name>
    <dbReference type="NCBI Taxonomy" id="61149"/>
    <lineage>
        <taxon>Eukaryota</taxon>
        <taxon>Viridiplantae</taxon>
        <taxon>Streptophyta</taxon>
        <taxon>Embryophyta</taxon>
        <taxon>Tracheophyta</taxon>
        <taxon>Spermatophyta</taxon>
        <taxon>Magnoliopsida</taxon>
        <taxon>eudicotyledons</taxon>
        <taxon>Gunneridae</taxon>
        <taxon>Pentapetalae</taxon>
        <taxon>rosids</taxon>
        <taxon>fabids</taxon>
        <taxon>Malpighiales</taxon>
        <taxon>Rhizophoraceae</taxon>
        <taxon>Rhizophora</taxon>
    </lineage>
</organism>
<dbReference type="AlphaFoldDB" id="A0A2P2QQ44"/>
<accession>A0A2P2QQ44</accession>
<sequence>MSLGVMVRLLHSDINVTCGNCENGLFIKNKNAISQHGIS</sequence>
<dbReference type="EMBL" id="GGEC01088682">
    <property type="protein sequence ID" value="MBX69166.1"/>
    <property type="molecule type" value="Transcribed_RNA"/>
</dbReference>
<protein>
    <submittedName>
        <fullName evidence="1">Uncharacterized protein</fullName>
    </submittedName>
</protein>
<name>A0A2P2QQ44_RHIMU</name>
<evidence type="ECO:0000313" key="1">
    <source>
        <dbReference type="EMBL" id="MBX69166.1"/>
    </source>
</evidence>
<proteinExistence type="predicted"/>
<reference evidence="1" key="1">
    <citation type="submission" date="2018-02" db="EMBL/GenBank/DDBJ databases">
        <title>Rhizophora mucronata_Transcriptome.</title>
        <authorList>
            <person name="Meera S.P."/>
            <person name="Sreeshan A."/>
            <person name="Augustine A."/>
        </authorList>
    </citation>
    <scope>NUCLEOTIDE SEQUENCE</scope>
    <source>
        <tissue evidence="1">Leaf</tissue>
    </source>
</reference>